<keyword evidence="1" id="KW-0812">Transmembrane</keyword>
<organism evidence="3 4">
    <name type="scientific">Bdellovibrio bacteriovorus</name>
    <dbReference type="NCBI Taxonomy" id="959"/>
    <lineage>
        <taxon>Bacteria</taxon>
        <taxon>Pseudomonadati</taxon>
        <taxon>Bdellovibrionota</taxon>
        <taxon>Bdellovibrionia</taxon>
        <taxon>Bdellovibrionales</taxon>
        <taxon>Pseudobdellovibrionaceae</taxon>
        <taxon>Bdellovibrio</taxon>
    </lineage>
</organism>
<evidence type="ECO:0000256" key="2">
    <source>
        <dbReference type="SAM" id="SignalP"/>
    </source>
</evidence>
<keyword evidence="4" id="KW-1185">Reference proteome</keyword>
<protein>
    <submittedName>
        <fullName evidence="3">Uncharacterized protein</fullName>
    </submittedName>
</protein>
<sequence length="453" mass="48837">MGLQLLRKILFVSALVVAPSAFAALTLGTISGVSSQDLTDLTKPIIYGGFTGGCTTDGSNNTTTCDSCAVAPTTDMTVCNQTNAYDNLIVTFTLTTTTAGFAYTDARVVVGSGTPKTGFTNPPQYDAASGTLTLFMTWSEICGLFSGGTGATTCTNNISGEMVISLKNSTSEESITVLVRTRVEAAGPKDYEDCNDTSVALSANWGVCHFEAFRGDGKIYAKNLVYTPTYPTNAIVAGVPYDGVVFFYEEDDTGSGNQTALLAKVSSRSKSHSILANTSSSKLSDNRVTGLKNDVEYCMLMGNRDKSGIISGFTPRPSTGQTTIDQLCQMPSLVVGLLDDKKCFIATAAFGSPMAPEVESFREFRNHFLLTNPIGKAFVRAYYKHSPYFANLIAESEIAKAVVRAALWPLLVFARVSLVFGFWMTLFFTAVSGLGIYEVYRRFFVNRRFRGEL</sequence>
<dbReference type="NCBIfam" id="NF041770">
    <property type="entry name" value="CFI_box_CTERM"/>
    <property type="match status" value="1"/>
</dbReference>
<keyword evidence="1" id="KW-1133">Transmembrane helix</keyword>
<keyword evidence="2" id="KW-0732">Signal</keyword>
<comment type="caution">
    <text evidence="3">The sequence shown here is derived from an EMBL/GenBank/DDBJ whole genome shotgun (WGS) entry which is preliminary data.</text>
</comment>
<feature type="transmembrane region" description="Helical" evidence="1">
    <location>
        <begin position="420"/>
        <end position="440"/>
    </location>
</feature>
<reference evidence="3 4" key="1">
    <citation type="submission" date="2016-03" db="EMBL/GenBank/DDBJ databases">
        <authorList>
            <person name="Ploux O."/>
        </authorList>
    </citation>
    <scope>NUCLEOTIDE SEQUENCE [LARGE SCALE GENOMIC DNA]</scope>
    <source>
        <strain evidence="3 4">R0</strain>
    </source>
</reference>
<dbReference type="Proteomes" id="UP000075320">
    <property type="component" value="Unassembled WGS sequence"/>
</dbReference>
<dbReference type="AlphaFoldDB" id="A0A150WRI6"/>
<gene>
    <name evidence="3" type="ORF">AZI86_08915</name>
</gene>
<feature type="chain" id="PRO_5007573584" evidence="2">
    <location>
        <begin position="24"/>
        <end position="453"/>
    </location>
</feature>
<proteinExistence type="predicted"/>
<evidence type="ECO:0000313" key="4">
    <source>
        <dbReference type="Proteomes" id="UP000075320"/>
    </source>
</evidence>
<dbReference type="EMBL" id="LUKE01000001">
    <property type="protein sequence ID" value="KYG67121.1"/>
    <property type="molecule type" value="Genomic_DNA"/>
</dbReference>
<evidence type="ECO:0000256" key="1">
    <source>
        <dbReference type="SAM" id="Phobius"/>
    </source>
</evidence>
<evidence type="ECO:0000313" key="3">
    <source>
        <dbReference type="EMBL" id="KYG67121.1"/>
    </source>
</evidence>
<name>A0A150WRI6_BDEBC</name>
<feature type="signal peptide" evidence="2">
    <location>
        <begin position="1"/>
        <end position="23"/>
    </location>
</feature>
<dbReference type="InterPro" id="IPR049886">
    <property type="entry name" value="CFI_box_CTERM_dom"/>
</dbReference>
<accession>A0A150WRI6</accession>
<keyword evidence="1" id="KW-0472">Membrane</keyword>